<sequence length="188" mass="21316">MTDAEKAETVSYTLRNLSSSLDKTIAAVANTLGKSKNALILETLEREFYNYISTYARSNLLVSAMDAELAKKFGIEILSEWYESEHTIQYDRYLSTKLKLDSIDKVDAVFKGNLPLLELRAQQLVNKGYMRLPRGISLTFALFIEIAKQKDEALIHEIRKGLFGITKDFYESLNEIRAALSLPAIKPQ</sequence>
<evidence type="ECO:0000313" key="1">
    <source>
        <dbReference type="EMBL" id="AMZ73566.1"/>
    </source>
</evidence>
<organism evidence="1 2">
    <name type="scientific">Pseudomonas fluorescens</name>
    <dbReference type="NCBI Taxonomy" id="294"/>
    <lineage>
        <taxon>Bacteria</taxon>
        <taxon>Pseudomonadati</taxon>
        <taxon>Pseudomonadota</taxon>
        <taxon>Gammaproteobacteria</taxon>
        <taxon>Pseudomonadales</taxon>
        <taxon>Pseudomonadaceae</taxon>
        <taxon>Pseudomonas</taxon>
    </lineage>
</organism>
<protein>
    <submittedName>
        <fullName evidence="1">Uncharacterized protein</fullName>
    </submittedName>
</protein>
<evidence type="ECO:0000313" key="2">
    <source>
        <dbReference type="Proteomes" id="UP000076083"/>
    </source>
</evidence>
<reference evidence="1 2" key="2">
    <citation type="journal article" date="2018" name="Nature">
        <title>Mutant phenotypes for thousands of bacterial genes of unknown function.</title>
        <authorList>
            <person name="Price M.N."/>
            <person name="Wetmore K.M."/>
            <person name="Waters R.J."/>
            <person name="Callaghan M."/>
            <person name="Ray J."/>
            <person name="Liu H."/>
            <person name="Kuehl J.V."/>
            <person name="Melnyk R.A."/>
            <person name="Lamson J.S."/>
            <person name="Suh Y."/>
            <person name="Carlson H.K."/>
            <person name="Esquivel Z."/>
            <person name="Sadeeshkumar H."/>
            <person name="Chakraborty R."/>
            <person name="Zane G.M."/>
            <person name="Rubin B.E."/>
            <person name="Wall J.D."/>
            <person name="Visel A."/>
            <person name="Bristow J."/>
            <person name="Blow M.J."/>
            <person name="Arkin A.P."/>
            <person name="Deutschbauer A.M."/>
        </authorList>
    </citation>
    <scope>NUCLEOTIDE SEQUENCE [LARGE SCALE GENOMIC DNA]</scope>
    <source>
        <strain evidence="1 2">FW300-N2E2</strain>
    </source>
</reference>
<name>A0A159ZZI1_PSEFL</name>
<dbReference type="EMBL" id="CP015225">
    <property type="protein sequence ID" value="AMZ73566.1"/>
    <property type="molecule type" value="Genomic_DNA"/>
</dbReference>
<dbReference type="Proteomes" id="UP000076083">
    <property type="component" value="Chromosome"/>
</dbReference>
<dbReference type="AlphaFoldDB" id="A0A159ZZI1"/>
<proteinExistence type="predicted"/>
<accession>A0A159ZZI1</accession>
<dbReference type="RefSeq" id="WP_063323733.1">
    <property type="nucleotide sequence ID" value="NZ_CP015225.1"/>
</dbReference>
<gene>
    <name evidence="1" type="ORF">TK06_21520</name>
</gene>
<reference evidence="2" key="1">
    <citation type="submission" date="2016-04" db="EMBL/GenBank/DDBJ databases">
        <authorList>
            <person name="Ray J."/>
            <person name="Price M."/>
            <person name="Deutschbauer A."/>
        </authorList>
    </citation>
    <scope>NUCLEOTIDE SEQUENCE [LARGE SCALE GENOMIC DNA]</scope>
    <source>
        <strain evidence="2">FW300-N2E2</strain>
    </source>
</reference>